<sequence>MLLFIIRLIASYNIILRKISFNKATQLVEFKFRVQDAMVSEHETSHVTCEVWCTSGLDELPILITTVYPLETNRNTYIFIKVGEMKNNWYYWIVAKDALQLNVAYSNYFRIKLRTELENQ</sequence>
<name>A0A1Y1S8H7_9MICR</name>
<comment type="caution">
    <text evidence="1">The sequence shown here is derived from an EMBL/GenBank/DDBJ whole genome shotgun (WGS) entry which is preliminary data.</text>
</comment>
<evidence type="ECO:0000313" key="2">
    <source>
        <dbReference type="Proteomes" id="UP000192639"/>
    </source>
</evidence>
<organism evidence="1 2">
    <name type="scientific">Enterospora canceri</name>
    <dbReference type="NCBI Taxonomy" id="1081671"/>
    <lineage>
        <taxon>Eukaryota</taxon>
        <taxon>Fungi</taxon>
        <taxon>Fungi incertae sedis</taxon>
        <taxon>Microsporidia</taxon>
        <taxon>Enterocytozoonidae</taxon>
        <taxon>Enterospora</taxon>
    </lineage>
</organism>
<dbReference type="VEuPathDB" id="MicrosporidiaDB:ECANGB1_831"/>
<proteinExistence type="predicted"/>
<reference evidence="1 2" key="1">
    <citation type="journal article" date="2017" name="Environ. Microbiol.">
        <title>Decay of the glycolytic pathway and adaptation to intranuclear parasitism within Enterocytozoonidae microsporidia.</title>
        <authorList>
            <person name="Wiredu Boakye D."/>
            <person name="Jaroenlak P."/>
            <person name="Prachumwat A."/>
            <person name="Williams T.A."/>
            <person name="Bateman K.S."/>
            <person name="Itsathitphaisarn O."/>
            <person name="Sritunyalucksana K."/>
            <person name="Paszkiewicz K.H."/>
            <person name="Moore K.A."/>
            <person name="Stentiford G.D."/>
            <person name="Williams B.A."/>
        </authorList>
    </citation>
    <scope>NUCLEOTIDE SEQUENCE [LARGE SCALE GENOMIC DNA]</scope>
    <source>
        <strain evidence="1 2">GB1</strain>
    </source>
</reference>
<evidence type="ECO:0000313" key="1">
    <source>
        <dbReference type="EMBL" id="ORD94354.1"/>
    </source>
</evidence>
<accession>A0A1Y1S8H7</accession>
<gene>
    <name evidence="1" type="ORF">ECANGB1_831</name>
</gene>
<dbReference type="EMBL" id="LWDP01000023">
    <property type="protein sequence ID" value="ORD94354.1"/>
    <property type="molecule type" value="Genomic_DNA"/>
</dbReference>
<keyword evidence="2" id="KW-1185">Reference proteome</keyword>
<dbReference type="Proteomes" id="UP000192639">
    <property type="component" value="Unassembled WGS sequence"/>
</dbReference>
<protein>
    <submittedName>
        <fullName evidence="1">Uncharacterized protein</fullName>
    </submittedName>
</protein>
<dbReference type="AlphaFoldDB" id="A0A1Y1S8H7"/>